<reference evidence="5" key="1">
    <citation type="submission" date="2015-07" db="EMBL/GenBank/DDBJ databases">
        <authorList>
            <consortium name="Consortium for Microbial Forensics and Genomics (microFORGE)"/>
            <person name="Knight B.M."/>
            <person name="Roberts D.P."/>
            <person name="Lin D."/>
            <person name="Hari K."/>
            <person name="Fletcher J."/>
            <person name="Melcher U."/>
            <person name="Blagden T."/>
            <person name="Winegar R.A."/>
        </authorList>
    </citation>
    <scope>NUCLEOTIDE SEQUENCE [LARGE SCALE GENOMIC DNA]</scope>
    <source>
        <strain evidence="5">NRRL B-1447</strain>
    </source>
</reference>
<dbReference type="Pfam" id="PF13828">
    <property type="entry name" value="DUF4190"/>
    <property type="match status" value="1"/>
</dbReference>
<feature type="region of interest" description="Disordered" evidence="1">
    <location>
        <begin position="1"/>
        <end position="83"/>
    </location>
</feature>
<feature type="transmembrane region" description="Helical" evidence="2">
    <location>
        <begin position="203"/>
        <end position="227"/>
    </location>
</feature>
<feature type="compositionally biased region" description="Pro residues" evidence="1">
    <location>
        <begin position="8"/>
        <end position="17"/>
    </location>
</feature>
<dbReference type="PATRIC" id="fig|1961.12.peg.8088"/>
<feature type="domain" description="DUF4190" evidence="3">
    <location>
        <begin position="153"/>
        <end position="218"/>
    </location>
</feature>
<dbReference type="InterPro" id="IPR008160">
    <property type="entry name" value="Collagen"/>
</dbReference>
<keyword evidence="2" id="KW-0812">Transmembrane</keyword>
<name>A0A0L8M141_STRVG</name>
<evidence type="ECO:0000259" key="3">
    <source>
        <dbReference type="Pfam" id="PF13828"/>
    </source>
</evidence>
<feature type="transmembrane region" description="Helical" evidence="2">
    <location>
        <begin position="157"/>
        <end position="183"/>
    </location>
</feature>
<accession>A0A0L8M141</accession>
<proteinExistence type="predicted"/>
<dbReference type="OrthoDB" id="4338073at2"/>
<feature type="compositionally biased region" description="Pro residues" evidence="1">
    <location>
        <begin position="52"/>
        <end position="78"/>
    </location>
</feature>
<sequence>MTDSSPEPGDPWAPPERPAVELGKPQGAQGAPGVSGPPSVHDQPTLAGMPGDPYPPPAPAQPYPSAPIPTPTPPPMTGPPASAAYGYPAQPGYGYPGDAGYPGQTGHPGHPGYSGHPGHPGYSGHPGYQGYPGYPGYPGPYPPYGAGRSNGFGITGLVLGILSVVGCFTSFFAIALGIAAIVFATLGRGKVSRGEADNGGMALAGIILGAIGIVLGALMIAVIFAGFMDEGSNDDSPYDSPYDNSRLREKV</sequence>
<feature type="region of interest" description="Disordered" evidence="1">
    <location>
        <begin position="96"/>
        <end position="121"/>
    </location>
</feature>
<dbReference type="AlphaFoldDB" id="A0A0L8M141"/>
<evidence type="ECO:0000313" key="5">
    <source>
        <dbReference type="Proteomes" id="UP000037084"/>
    </source>
</evidence>
<protein>
    <recommendedName>
        <fullName evidence="3">DUF4190 domain-containing protein</fullName>
    </recommendedName>
</protein>
<evidence type="ECO:0000256" key="1">
    <source>
        <dbReference type="SAM" id="MobiDB-lite"/>
    </source>
</evidence>
<dbReference type="InterPro" id="IPR025241">
    <property type="entry name" value="DUF4190"/>
</dbReference>
<dbReference type="EMBL" id="LGUV01000392">
    <property type="protein sequence ID" value="KOG44123.1"/>
    <property type="molecule type" value="Genomic_DNA"/>
</dbReference>
<keyword evidence="2" id="KW-0472">Membrane</keyword>
<dbReference type="Pfam" id="PF01391">
    <property type="entry name" value="Collagen"/>
    <property type="match status" value="1"/>
</dbReference>
<dbReference type="Proteomes" id="UP000037084">
    <property type="component" value="Unassembled WGS sequence"/>
</dbReference>
<evidence type="ECO:0000256" key="2">
    <source>
        <dbReference type="SAM" id="Phobius"/>
    </source>
</evidence>
<dbReference type="RefSeq" id="WP_053177458.1">
    <property type="nucleotide sequence ID" value="NZ_LGUV01000392.1"/>
</dbReference>
<gene>
    <name evidence="4" type="ORF">ADK75_36660</name>
</gene>
<comment type="caution">
    <text evidence="4">The sequence shown here is derived from an EMBL/GenBank/DDBJ whole genome shotgun (WGS) entry which is preliminary data.</text>
</comment>
<keyword evidence="2" id="KW-1133">Transmembrane helix</keyword>
<evidence type="ECO:0000313" key="4">
    <source>
        <dbReference type="EMBL" id="KOG44123.1"/>
    </source>
</evidence>
<organism evidence="4 5">
    <name type="scientific">Streptomyces virginiae</name>
    <name type="common">Streptomyces cinnamonensis</name>
    <dbReference type="NCBI Taxonomy" id="1961"/>
    <lineage>
        <taxon>Bacteria</taxon>
        <taxon>Bacillati</taxon>
        <taxon>Actinomycetota</taxon>
        <taxon>Actinomycetes</taxon>
        <taxon>Kitasatosporales</taxon>
        <taxon>Streptomycetaceae</taxon>
        <taxon>Streptomyces</taxon>
    </lineage>
</organism>